<sequence length="419" mass="48768">MSYYKLNTEEIELFNTYLPILAKRFKHFVTETQILNWILNFERKDFKNALELLKYVNHYDDREIIEGYDYCINKVLNQISNSKKIIVIPSGEFGKSGTAMVYYFRKTQVYETNKGRFILLSNHKQLKGHLKKDFVIILLDDYFGSGDSAIKFYNHAIGHQVSKLKSIPNIFLVSIVAQIKAKIKLEKNICNCKVESFNEMDKAFSKKSSPFGRREKMVGIREFCHEYGSKLYKDHPLGYENSQALVSFSYGSPNNTVPVLWASSKNWTPLFPRFFQDKVRISREFRKESARILSILKTMGESSNILFNSSKQQVKLSNYKINTFNKIDFQLFCIIRLKKMKRPKHIICQILGINTADYDTILNEAEKRGLVDSNGNLTNFAEGIYNEVNRKIREYHLGVKKNKPMDNSLYVPTSFRGLS</sequence>
<feature type="domain" description="PRTase associated wHTH" evidence="2">
    <location>
        <begin position="334"/>
        <end position="417"/>
    </location>
</feature>
<protein>
    <submittedName>
        <fullName evidence="3">Uncharacterized protein</fullName>
    </submittedName>
</protein>
<evidence type="ECO:0000313" key="3">
    <source>
        <dbReference type="EMBL" id="EOQ59752.1"/>
    </source>
</evidence>
<feature type="domain" description="PRTase-CE" evidence="1">
    <location>
        <begin position="36"/>
        <end position="273"/>
    </location>
</feature>
<dbReference type="EMBL" id="AHCJ01000052">
    <property type="protein sequence ID" value="EOQ59752.1"/>
    <property type="molecule type" value="Genomic_DNA"/>
</dbReference>
<dbReference type="RefSeq" id="WP_000122924.1">
    <property type="nucleotide sequence ID" value="NZ_KB976041.1"/>
</dbReference>
<gene>
    <name evidence="3" type="ORF">IAY_03929</name>
</gene>
<reference evidence="3 4" key="1">
    <citation type="submission" date="2013-01" db="EMBL/GenBank/DDBJ databases">
        <title>The Genome Sequence of Bacillus cereus TIAC219.</title>
        <authorList>
            <consortium name="The Broad Institute Genome Sequencing Platform"/>
            <consortium name="The Broad Institute Genome Sequencing Center for Infectious Disease"/>
            <person name="Feldgarden M."/>
            <person name="Van der Auwera G.A."/>
            <person name="Mahillon J."/>
            <person name="Duprez V."/>
            <person name="Timmery S."/>
            <person name="Mattelet C."/>
            <person name="Dierick K."/>
            <person name="Sun M."/>
            <person name="Yu Z."/>
            <person name="Zhu L."/>
            <person name="Hu X."/>
            <person name="Shank E.B."/>
            <person name="Swiecicka I."/>
            <person name="Hansen B.M."/>
            <person name="Andrup L."/>
            <person name="Walker B."/>
            <person name="Young S.K."/>
            <person name="Zeng Q."/>
            <person name="Gargeya S."/>
            <person name="Fitzgerald M."/>
            <person name="Haas B."/>
            <person name="Abouelleil A."/>
            <person name="Alvarado L."/>
            <person name="Arachchi H.M."/>
            <person name="Berlin A.M."/>
            <person name="Chapman S.B."/>
            <person name="Dewar J."/>
            <person name="Goldberg J."/>
            <person name="Griggs A."/>
            <person name="Gujja S."/>
            <person name="Hansen M."/>
            <person name="Howarth C."/>
            <person name="Imamovic A."/>
            <person name="Larimer J."/>
            <person name="McCowan C."/>
            <person name="Murphy C."/>
            <person name="Neiman D."/>
            <person name="Pearson M."/>
            <person name="Priest M."/>
            <person name="Roberts A."/>
            <person name="Saif S."/>
            <person name="Shea T."/>
            <person name="Sisk P."/>
            <person name="Sykes S."/>
            <person name="Wortman J."/>
            <person name="Nusbaum C."/>
            <person name="Birren B."/>
        </authorList>
    </citation>
    <scope>NUCLEOTIDE SEQUENCE [LARGE SCALE GENOMIC DNA]</scope>
    <source>
        <strain evidence="3 4">TIAC219</strain>
    </source>
</reference>
<dbReference type="InterPro" id="IPR056920">
    <property type="entry name" value="PRTase-CE"/>
</dbReference>
<comment type="caution">
    <text evidence="3">The sequence shown here is derived from an EMBL/GenBank/DDBJ whole genome shotgun (WGS) entry which is preliminary data.</text>
</comment>
<evidence type="ECO:0000259" key="1">
    <source>
        <dbReference type="Pfam" id="PF24390"/>
    </source>
</evidence>
<evidence type="ECO:0000259" key="2">
    <source>
        <dbReference type="Pfam" id="PF24409"/>
    </source>
</evidence>
<dbReference type="Pfam" id="PF24409">
    <property type="entry name" value="wHTH-PRTase_assc"/>
    <property type="match status" value="1"/>
</dbReference>
<accession>A0ABC9SUN4</accession>
<dbReference type="InterPro" id="IPR057055">
    <property type="entry name" value="wHTH-PRTase_assoc"/>
</dbReference>
<evidence type="ECO:0000313" key="4">
    <source>
        <dbReference type="Proteomes" id="UP000014060"/>
    </source>
</evidence>
<proteinExistence type="predicted"/>
<dbReference type="AlphaFoldDB" id="A0ABC9SUN4"/>
<organism evidence="3 4">
    <name type="scientific">Bacillus cereus TIAC219</name>
    <dbReference type="NCBI Taxonomy" id="718222"/>
    <lineage>
        <taxon>Bacteria</taxon>
        <taxon>Bacillati</taxon>
        <taxon>Bacillota</taxon>
        <taxon>Bacilli</taxon>
        <taxon>Bacillales</taxon>
        <taxon>Bacillaceae</taxon>
        <taxon>Bacillus</taxon>
        <taxon>Bacillus cereus group</taxon>
    </lineage>
</organism>
<dbReference type="Proteomes" id="UP000014060">
    <property type="component" value="Unassembled WGS sequence"/>
</dbReference>
<name>A0ABC9SUN4_BACCE</name>
<dbReference type="Pfam" id="PF24390">
    <property type="entry name" value="PRTase-CE"/>
    <property type="match status" value="1"/>
</dbReference>